<dbReference type="Proteomes" id="UP000622547">
    <property type="component" value="Unassembled WGS sequence"/>
</dbReference>
<dbReference type="InterPro" id="IPR000182">
    <property type="entry name" value="GNAT_dom"/>
</dbReference>
<dbReference type="PANTHER" id="PTHR43877">
    <property type="entry name" value="AMINOALKYLPHOSPHONATE N-ACETYLTRANSFERASE-RELATED-RELATED"/>
    <property type="match status" value="1"/>
</dbReference>
<dbReference type="InterPro" id="IPR050832">
    <property type="entry name" value="Bact_Acetyltransf"/>
</dbReference>
<organism evidence="4 5">
    <name type="scientific">Planotetraspora phitsanulokensis</name>
    <dbReference type="NCBI Taxonomy" id="575192"/>
    <lineage>
        <taxon>Bacteria</taxon>
        <taxon>Bacillati</taxon>
        <taxon>Actinomycetota</taxon>
        <taxon>Actinomycetes</taxon>
        <taxon>Streptosporangiales</taxon>
        <taxon>Streptosporangiaceae</taxon>
        <taxon>Planotetraspora</taxon>
    </lineage>
</organism>
<proteinExistence type="predicted"/>
<evidence type="ECO:0000313" key="5">
    <source>
        <dbReference type="Proteomes" id="UP000622547"/>
    </source>
</evidence>
<feature type="domain" description="N-acetyltransferase" evidence="3">
    <location>
        <begin position="3"/>
        <end position="175"/>
    </location>
</feature>
<dbReference type="PROSITE" id="PS51186">
    <property type="entry name" value="GNAT"/>
    <property type="match status" value="1"/>
</dbReference>
<dbReference type="Pfam" id="PF00583">
    <property type="entry name" value="Acetyltransf_1"/>
    <property type="match status" value="1"/>
</dbReference>
<comment type="caution">
    <text evidence="4">The sequence shown here is derived from an EMBL/GenBank/DDBJ whole genome shotgun (WGS) entry which is preliminary data.</text>
</comment>
<dbReference type="Gene3D" id="3.40.630.30">
    <property type="match status" value="1"/>
</dbReference>
<protein>
    <recommendedName>
        <fullName evidence="3">N-acetyltransferase domain-containing protein</fullName>
    </recommendedName>
</protein>
<evidence type="ECO:0000259" key="3">
    <source>
        <dbReference type="PROSITE" id="PS51186"/>
    </source>
</evidence>
<dbReference type="GO" id="GO:0016747">
    <property type="term" value="F:acyltransferase activity, transferring groups other than amino-acyl groups"/>
    <property type="evidence" value="ECO:0007669"/>
    <property type="project" value="InterPro"/>
</dbReference>
<sequence length="209" mass="23480">MSMSARLARPGDLTAIVGLRRHLADWLALQGSNQWQRAWPDEHGQIRRIEEAIDDRATWVVCEGDRVMATVTFFDYDVGRLWAEMGGGREPALYIHRMMVHRDYAGLGVGADILEAAHLYAAYRGLAWLRLDAWATNVKLHRYYGRHHFVLVGHVPDSVLERPDMTGFPSSALFQRRVRAVPGEQEKDLPSAGAGGVLRRGILPARSRG</sequence>
<reference evidence="4 5" key="1">
    <citation type="submission" date="2021-01" db="EMBL/GenBank/DDBJ databases">
        <title>Whole genome shotgun sequence of Planotetraspora phitsanulokensis NBRC 104273.</title>
        <authorList>
            <person name="Komaki H."/>
            <person name="Tamura T."/>
        </authorList>
    </citation>
    <scope>NUCLEOTIDE SEQUENCE [LARGE SCALE GENOMIC DNA]</scope>
    <source>
        <strain evidence="4 5">NBRC 104273</strain>
    </source>
</reference>
<name>A0A8J3XDM0_9ACTN</name>
<evidence type="ECO:0000256" key="2">
    <source>
        <dbReference type="ARBA" id="ARBA00023315"/>
    </source>
</evidence>
<evidence type="ECO:0000313" key="4">
    <source>
        <dbReference type="EMBL" id="GII37205.1"/>
    </source>
</evidence>
<accession>A0A8J3XDM0</accession>
<keyword evidence="1" id="KW-0808">Transferase</keyword>
<dbReference type="SUPFAM" id="SSF55729">
    <property type="entry name" value="Acyl-CoA N-acyltransferases (Nat)"/>
    <property type="match status" value="1"/>
</dbReference>
<keyword evidence="2" id="KW-0012">Acyltransferase</keyword>
<dbReference type="AlphaFoldDB" id="A0A8J3XDM0"/>
<evidence type="ECO:0000256" key="1">
    <source>
        <dbReference type="ARBA" id="ARBA00022679"/>
    </source>
</evidence>
<dbReference type="EMBL" id="BOOP01000008">
    <property type="protein sequence ID" value="GII37205.1"/>
    <property type="molecule type" value="Genomic_DNA"/>
</dbReference>
<gene>
    <name evidence="4" type="ORF">Pph01_22080</name>
</gene>
<dbReference type="CDD" id="cd04301">
    <property type="entry name" value="NAT_SF"/>
    <property type="match status" value="1"/>
</dbReference>
<keyword evidence="5" id="KW-1185">Reference proteome</keyword>
<dbReference type="InterPro" id="IPR016181">
    <property type="entry name" value="Acyl_CoA_acyltransferase"/>
</dbReference>